<comment type="caution">
    <text evidence="4">The sequence shown here is derived from an EMBL/GenBank/DDBJ whole genome shotgun (WGS) entry which is preliminary data.</text>
</comment>
<evidence type="ECO:0000313" key="5">
    <source>
        <dbReference type="Proteomes" id="UP001501116"/>
    </source>
</evidence>
<dbReference type="RefSeq" id="WP_344428837.1">
    <property type="nucleotide sequence ID" value="NZ_BAAANN010000037.1"/>
</dbReference>
<name>A0ABP5DM57_9PSEU</name>
<reference evidence="5" key="1">
    <citation type="journal article" date="2019" name="Int. J. Syst. Evol. Microbiol.">
        <title>The Global Catalogue of Microorganisms (GCM) 10K type strain sequencing project: providing services to taxonomists for standard genome sequencing and annotation.</title>
        <authorList>
            <consortium name="The Broad Institute Genomics Platform"/>
            <consortium name="The Broad Institute Genome Sequencing Center for Infectious Disease"/>
            <person name="Wu L."/>
            <person name="Ma J."/>
        </authorList>
    </citation>
    <scope>NUCLEOTIDE SEQUENCE [LARGE SCALE GENOMIC DNA]</scope>
    <source>
        <strain evidence="5">JCM 14545</strain>
    </source>
</reference>
<proteinExistence type="predicted"/>
<evidence type="ECO:0000259" key="2">
    <source>
        <dbReference type="Pfam" id="PF13556"/>
    </source>
</evidence>
<evidence type="ECO:0000259" key="3">
    <source>
        <dbReference type="Pfam" id="PF25906"/>
    </source>
</evidence>
<feature type="region of interest" description="Disordered" evidence="1">
    <location>
        <begin position="1"/>
        <end position="27"/>
    </location>
</feature>
<dbReference type="Gene3D" id="1.10.10.2840">
    <property type="entry name" value="PucR C-terminal helix-turn-helix domain"/>
    <property type="match status" value="1"/>
</dbReference>
<feature type="domain" description="PucR C-terminal helix-turn-helix" evidence="2">
    <location>
        <begin position="355"/>
        <end position="412"/>
    </location>
</feature>
<dbReference type="Pfam" id="PF25906">
    <property type="entry name" value="PucR-like_N"/>
    <property type="match status" value="1"/>
</dbReference>
<dbReference type="InterPro" id="IPR025736">
    <property type="entry name" value="PucR_C-HTH_dom"/>
</dbReference>
<dbReference type="InterPro" id="IPR042070">
    <property type="entry name" value="PucR_C-HTH_sf"/>
</dbReference>
<dbReference type="EMBL" id="BAAANN010000037">
    <property type="protein sequence ID" value="GAA1982558.1"/>
    <property type="molecule type" value="Genomic_DNA"/>
</dbReference>
<dbReference type="PANTHER" id="PTHR33744">
    <property type="entry name" value="CARBOHYDRATE DIACID REGULATOR"/>
    <property type="match status" value="1"/>
</dbReference>
<feature type="compositionally biased region" description="Basic and acidic residues" evidence="1">
    <location>
        <begin position="1"/>
        <end position="11"/>
    </location>
</feature>
<evidence type="ECO:0000313" key="4">
    <source>
        <dbReference type="EMBL" id="GAA1982558.1"/>
    </source>
</evidence>
<dbReference type="Proteomes" id="UP001501116">
    <property type="component" value="Unassembled WGS sequence"/>
</dbReference>
<dbReference type="InterPro" id="IPR051448">
    <property type="entry name" value="CdaR-like_regulators"/>
</dbReference>
<feature type="domain" description="PucR-like N-terminal" evidence="3">
    <location>
        <begin position="39"/>
        <end position="204"/>
    </location>
</feature>
<sequence>MSPAPDHREESAPTPDATFDPMLAPPRAPGDSTRVVQLWALLPNELSAVFRPRVSDVAGEILTEIQQAVPEYARPVEGAFGKLITAGVQEAILTFLDRLGDPSAVPPSRGRVFQLLGRHELNQGRNLDVLQTAYRVGARVAWRRMAEVGAGAGVPIPTLCLLAEAIFAYLDEMSALSIEGHAAAQAREAGALHRRRRRLMDMLMAEPPVSAQALTDLAGAAEWELPEQVIVVALEPTGEPASALPDDVLVDLESDTPSLVVPSPTEVHDLETILPGCRMAIGPRVRLSEAAKSYRWARRALDLVTAGSLPDAKVTWCDDHLSDLWLLNESFLIDQLANQVLAPLAELKGAHRDRLSHTLLTWLETRGNVKEIASTLSIHPQTVRARLHELESLFGSVLRDPQYRFELMLALRSSMRLGAQP</sequence>
<dbReference type="PANTHER" id="PTHR33744:SF1">
    <property type="entry name" value="DNA-BINDING TRANSCRIPTIONAL ACTIVATOR ADER"/>
    <property type="match status" value="1"/>
</dbReference>
<dbReference type="Pfam" id="PF13556">
    <property type="entry name" value="HTH_30"/>
    <property type="match status" value="1"/>
</dbReference>
<accession>A0ABP5DM57</accession>
<protein>
    <submittedName>
        <fullName evidence="4">Helix-turn-helix domain-containing protein</fullName>
    </submittedName>
</protein>
<evidence type="ECO:0000256" key="1">
    <source>
        <dbReference type="SAM" id="MobiDB-lite"/>
    </source>
</evidence>
<keyword evidence="5" id="KW-1185">Reference proteome</keyword>
<dbReference type="InterPro" id="IPR058663">
    <property type="entry name" value="PucR-like_N"/>
</dbReference>
<gene>
    <name evidence="4" type="ORF">GCM10009754_69370</name>
</gene>
<organism evidence="4 5">
    <name type="scientific">Amycolatopsis minnesotensis</name>
    <dbReference type="NCBI Taxonomy" id="337894"/>
    <lineage>
        <taxon>Bacteria</taxon>
        <taxon>Bacillati</taxon>
        <taxon>Actinomycetota</taxon>
        <taxon>Actinomycetes</taxon>
        <taxon>Pseudonocardiales</taxon>
        <taxon>Pseudonocardiaceae</taxon>
        <taxon>Amycolatopsis</taxon>
    </lineage>
</organism>